<reference evidence="2" key="1">
    <citation type="submission" date="2022-01" db="EMBL/GenBank/DDBJ databases">
        <title>Novel species in genus Dyadobacter.</title>
        <authorList>
            <person name="Ma C."/>
        </authorList>
    </citation>
    <scope>NUCLEOTIDE SEQUENCE</scope>
    <source>
        <strain evidence="2">CY357</strain>
    </source>
</reference>
<dbReference type="GO" id="GO:0071949">
    <property type="term" value="F:FAD binding"/>
    <property type="evidence" value="ECO:0007669"/>
    <property type="project" value="InterPro"/>
</dbReference>
<gene>
    <name evidence="2" type="ORF">L0661_23330</name>
</gene>
<evidence type="ECO:0000313" key="2">
    <source>
        <dbReference type="EMBL" id="MCF2501272.1"/>
    </source>
</evidence>
<dbReference type="Pfam" id="PF04940">
    <property type="entry name" value="BLUF"/>
    <property type="match status" value="1"/>
</dbReference>
<dbReference type="GO" id="GO:0009882">
    <property type="term" value="F:blue light photoreceptor activity"/>
    <property type="evidence" value="ECO:0007669"/>
    <property type="project" value="InterPro"/>
</dbReference>
<dbReference type="PROSITE" id="PS50925">
    <property type="entry name" value="BLUF"/>
    <property type="match status" value="1"/>
</dbReference>
<dbReference type="Gene3D" id="3.30.70.100">
    <property type="match status" value="1"/>
</dbReference>
<protein>
    <submittedName>
        <fullName evidence="2">BLUF domain-containing protein</fullName>
    </submittedName>
</protein>
<dbReference type="InterPro" id="IPR007024">
    <property type="entry name" value="BLUF_domain"/>
</dbReference>
<dbReference type="SUPFAM" id="SSF54975">
    <property type="entry name" value="Acylphosphatase/BLUF domain-like"/>
    <property type="match status" value="1"/>
</dbReference>
<name>A0A9X1QJ65_9BACT</name>
<sequence>MMHSIVYLSSSRVLLDEREMGNIVEKSRINNAEADITGVLIYCNGSIIQVLEGEKDAIHSLFEKIKRDDRHNQVIPLFQGPVNVRSFDNWAMGYSTPASRNMDELKDKLSFIEDPYTQAKSENKIFSLLQVFFKNNHRN</sequence>
<dbReference type="EMBL" id="JAKFFV010000018">
    <property type="protein sequence ID" value="MCF2501272.1"/>
    <property type="molecule type" value="Genomic_DNA"/>
</dbReference>
<accession>A0A9X1QJ65</accession>
<dbReference type="AlphaFoldDB" id="A0A9X1QJ65"/>
<dbReference type="SMART" id="SM01034">
    <property type="entry name" value="BLUF"/>
    <property type="match status" value="1"/>
</dbReference>
<dbReference type="InterPro" id="IPR036046">
    <property type="entry name" value="Acylphosphatase-like_dom_sf"/>
</dbReference>
<dbReference type="Proteomes" id="UP001139411">
    <property type="component" value="Unassembled WGS sequence"/>
</dbReference>
<evidence type="ECO:0000313" key="3">
    <source>
        <dbReference type="Proteomes" id="UP001139411"/>
    </source>
</evidence>
<proteinExistence type="predicted"/>
<comment type="caution">
    <text evidence="2">The sequence shown here is derived from an EMBL/GenBank/DDBJ whole genome shotgun (WGS) entry which is preliminary data.</text>
</comment>
<feature type="domain" description="BLUF" evidence="1">
    <location>
        <begin position="2"/>
        <end position="93"/>
    </location>
</feature>
<evidence type="ECO:0000259" key="1">
    <source>
        <dbReference type="PROSITE" id="PS50925"/>
    </source>
</evidence>
<dbReference type="RefSeq" id="WP_235179470.1">
    <property type="nucleotide sequence ID" value="NZ_JAKFFV010000018.1"/>
</dbReference>
<organism evidence="2 3">
    <name type="scientific">Dyadobacter chenhuakuii</name>
    <dbReference type="NCBI Taxonomy" id="2909339"/>
    <lineage>
        <taxon>Bacteria</taxon>
        <taxon>Pseudomonadati</taxon>
        <taxon>Bacteroidota</taxon>
        <taxon>Cytophagia</taxon>
        <taxon>Cytophagales</taxon>
        <taxon>Spirosomataceae</taxon>
        <taxon>Dyadobacter</taxon>
    </lineage>
</organism>